<reference evidence="2" key="1">
    <citation type="submission" date="2025-08" db="UniProtKB">
        <authorList>
            <consortium name="RefSeq"/>
        </authorList>
    </citation>
    <scope>IDENTIFICATION</scope>
</reference>
<dbReference type="RefSeq" id="XP_042639038.1">
    <property type="nucleotide sequence ID" value="XM_042783104.1"/>
</dbReference>
<sequence>MPAAGQFHVTGPRAPVTALVREEAVFSCHLSPPMDAQNMDVRWYHDSTLSLVHHYMNSQDQLEQQNPEYRGRTEFLRENITKGQVTLRIHHIRPSDEGDYRCLFISSTYYSEAQFQVLVTASGTGPHIHIELGETRGIKLTCTSTGWYPEPEVKWRDLQRKHLAPSSETKIAKENGLFHVETSITVDEGSRGSVSCLIRNPFLSVEKEAHISVSDALFPRNNPWIVGLAVFLVLVLILFTITSAFLKLTRKAKDKISKELEDIILDRDTAHPYLEVSDDGKSVTSVEAKKDLPDNPERFDTMPAVLGKNTFCGGNHYWEVRVEGKNRWTIGLCSTSVIKKGQFISASPDNGFWTLCLKNDVYQVLSTPRYTLDVKEPMLIVGIFLDYERELITFYNATEFANLPFLYSFKFTPTESLQPYFYPGPLNERNSNGLTIL</sequence>
<keyword evidence="1" id="KW-1185">Reference proteome</keyword>
<proteinExistence type="predicted"/>
<gene>
    <name evidence="2" type="primary">LOC103210927</name>
</gene>
<dbReference type="Proteomes" id="UP000694850">
    <property type="component" value="Unplaced"/>
</dbReference>
<protein>
    <submittedName>
        <fullName evidence="2">Butyrophilin subfamily 1 member A1-like</fullName>
    </submittedName>
</protein>
<evidence type="ECO:0000313" key="2">
    <source>
        <dbReference type="RefSeq" id="XP_042639038.1"/>
    </source>
</evidence>
<organism evidence="1 2">
    <name type="scientific">Orycteropus afer afer</name>
    <dbReference type="NCBI Taxonomy" id="1230840"/>
    <lineage>
        <taxon>Eukaryota</taxon>
        <taxon>Metazoa</taxon>
        <taxon>Chordata</taxon>
        <taxon>Craniata</taxon>
        <taxon>Vertebrata</taxon>
        <taxon>Euteleostomi</taxon>
        <taxon>Mammalia</taxon>
        <taxon>Eutheria</taxon>
        <taxon>Afrotheria</taxon>
        <taxon>Tubulidentata</taxon>
        <taxon>Orycteropodidae</taxon>
        <taxon>Orycteropus</taxon>
    </lineage>
</organism>
<accession>A0AC54ZEU0</accession>
<name>A0AC54ZEU0_ORYAF</name>
<evidence type="ECO:0000313" key="1">
    <source>
        <dbReference type="Proteomes" id="UP000694850"/>
    </source>
</evidence>